<dbReference type="InterPro" id="IPR000595">
    <property type="entry name" value="cNMP-bd_dom"/>
</dbReference>
<dbReference type="EMBL" id="AOGK01000032">
    <property type="protein sequence ID" value="MDG5978191.1"/>
    <property type="molecule type" value="Genomic_DNA"/>
</dbReference>
<dbReference type="InterPro" id="IPR014710">
    <property type="entry name" value="RmlC-like_jellyroll"/>
</dbReference>
<reference evidence="2" key="1">
    <citation type="submission" date="2013-01" db="EMBL/GenBank/DDBJ databases">
        <title>Genome draft of Hydrogenophaga taeniospiralis 2K1.</title>
        <authorList>
            <person name="Gomila M."/>
            <person name="Lalucat J."/>
        </authorList>
    </citation>
    <scope>NUCLEOTIDE SEQUENCE</scope>
    <source>
        <strain evidence="2">CCUG 15921</strain>
    </source>
</reference>
<dbReference type="Gene3D" id="2.60.120.10">
    <property type="entry name" value="Jelly Rolls"/>
    <property type="match status" value="1"/>
</dbReference>
<dbReference type="AlphaFoldDB" id="A0A9X4NX08"/>
<dbReference type="Proteomes" id="UP001152876">
    <property type="component" value="Unassembled WGS sequence"/>
</dbReference>
<evidence type="ECO:0000313" key="3">
    <source>
        <dbReference type="Proteomes" id="UP001152876"/>
    </source>
</evidence>
<sequence length="190" mass="20770">MSSIFENPDMAPEEVAARLLVTASALDDLTLADAMKVVGYMRPKRIKAGTVFIHEGEVTHNDYMLLVLEGDIAVANDLPGLHESIVVNILGPGHLIGEMGVLDGAPRSATCTATTDIAAAVLSRTALMRLLRDEPRVGARLLLAISKRMADRLRDTTRKLRTFALMNKALQEEMQVIMNSRVPVPKKTIR</sequence>
<gene>
    <name evidence="2" type="ORF">H010_23254</name>
</gene>
<evidence type="ECO:0000259" key="1">
    <source>
        <dbReference type="PROSITE" id="PS50042"/>
    </source>
</evidence>
<dbReference type="PANTHER" id="PTHR24567:SF68">
    <property type="entry name" value="DNA-BINDING TRANSCRIPTIONAL DUAL REGULATOR CRP"/>
    <property type="match status" value="1"/>
</dbReference>
<dbReference type="Pfam" id="PF00027">
    <property type="entry name" value="cNMP_binding"/>
    <property type="match status" value="1"/>
</dbReference>
<dbReference type="OrthoDB" id="8589195at2"/>
<dbReference type="SUPFAM" id="SSF51206">
    <property type="entry name" value="cAMP-binding domain-like"/>
    <property type="match status" value="1"/>
</dbReference>
<dbReference type="CDD" id="cd00038">
    <property type="entry name" value="CAP_ED"/>
    <property type="match status" value="1"/>
</dbReference>
<evidence type="ECO:0000313" key="2">
    <source>
        <dbReference type="EMBL" id="MDG5978191.1"/>
    </source>
</evidence>
<feature type="domain" description="Cyclic nucleotide-binding" evidence="1">
    <location>
        <begin position="25"/>
        <end position="148"/>
    </location>
</feature>
<dbReference type="PROSITE" id="PS50042">
    <property type="entry name" value="CNMP_BINDING_3"/>
    <property type="match status" value="1"/>
</dbReference>
<comment type="caution">
    <text evidence="2">The sequence shown here is derived from an EMBL/GenBank/DDBJ whole genome shotgun (WGS) entry which is preliminary data.</text>
</comment>
<dbReference type="InterPro" id="IPR050397">
    <property type="entry name" value="Env_Response_Regulators"/>
</dbReference>
<dbReference type="GO" id="GO:0003700">
    <property type="term" value="F:DNA-binding transcription factor activity"/>
    <property type="evidence" value="ECO:0007669"/>
    <property type="project" value="TreeGrafter"/>
</dbReference>
<organism evidence="2 3">
    <name type="scientific">Hydrogenophaga taeniospiralis CCUG 15921</name>
    <dbReference type="NCBI Taxonomy" id="1281780"/>
    <lineage>
        <taxon>Bacteria</taxon>
        <taxon>Pseudomonadati</taxon>
        <taxon>Pseudomonadota</taxon>
        <taxon>Betaproteobacteria</taxon>
        <taxon>Burkholderiales</taxon>
        <taxon>Comamonadaceae</taxon>
        <taxon>Hydrogenophaga</taxon>
    </lineage>
</organism>
<protein>
    <submittedName>
        <fullName evidence="2">Cyclic nucleotide-binding domain-containing protein</fullName>
    </submittedName>
</protein>
<dbReference type="RefSeq" id="WP_068174698.1">
    <property type="nucleotide sequence ID" value="NZ_AOGK01000032.1"/>
</dbReference>
<dbReference type="InterPro" id="IPR018490">
    <property type="entry name" value="cNMP-bd_dom_sf"/>
</dbReference>
<dbReference type="SMART" id="SM00100">
    <property type="entry name" value="cNMP"/>
    <property type="match status" value="1"/>
</dbReference>
<name>A0A9X4NX08_9BURK</name>
<dbReference type="PANTHER" id="PTHR24567">
    <property type="entry name" value="CRP FAMILY TRANSCRIPTIONAL REGULATORY PROTEIN"/>
    <property type="match status" value="1"/>
</dbReference>
<accession>A0A9X4NX08</accession>
<keyword evidence="3" id="KW-1185">Reference proteome</keyword>
<dbReference type="GO" id="GO:0005829">
    <property type="term" value="C:cytosol"/>
    <property type="evidence" value="ECO:0007669"/>
    <property type="project" value="TreeGrafter"/>
</dbReference>
<proteinExistence type="predicted"/>